<keyword evidence="5" id="KW-0539">Nucleus</keyword>
<dbReference type="GO" id="GO:0008270">
    <property type="term" value="F:zinc ion binding"/>
    <property type="evidence" value="ECO:0007669"/>
    <property type="project" value="InterPro"/>
</dbReference>
<evidence type="ECO:0000256" key="5">
    <source>
        <dbReference type="ARBA" id="ARBA00023242"/>
    </source>
</evidence>
<keyword evidence="2" id="KW-0805">Transcription regulation</keyword>
<proteinExistence type="predicted"/>
<dbReference type="GO" id="GO:0000981">
    <property type="term" value="F:DNA-binding transcription factor activity, RNA polymerase II-specific"/>
    <property type="evidence" value="ECO:0007669"/>
    <property type="project" value="InterPro"/>
</dbReference>
<evidence type="ECO:0000256" key="3">
    <source>
        <dbReference type="ARBA" id="ARBA00023125"/>
    </source>
</evidence>
<dbReference type="Gene3D" id="4.10.240.10">
    <property type="entry name" value="Zn(2)-C6 fungal-type DNA-binding domain"/>
    <property type="match status" value="1"/>
</dbReference>
<evidence type="ECO:0000256" key="1">
    <source>
        <dbReference type="ARBA" id="ARBA00004123"/>
    </source>
</evidence>
<reference evidence="8" key="1">
    <citation type="journal article" date="2023" name="Mol. Phylogenet. Evol.">
        <title>Genome-scale phylogeny and comparative genomics of the fungal order Sordariales.</title>
        <authorList>
            <person name="Hensen N."/>
            <person name="Bonometti L."/>
            <person name="Westerberg I."/>
            <person name="Brannstrom I.O."/>
            <person name="Guillou S."/>
            <person name="Cros-Aarteil S."/>
            <person name="Calhoun S."/>
            <person name="Haridas S."/>
            <person name="Kuo A."/>
            <person name="Mondo S."/>
            <person name="Pangilinan J."/>
            <person name="Riley R."/>
            <person name="LaButti K."/>
            <person name="Andreopoulos B."/>
            <person name="Lipzen A."/>
            <person name="Chen C."/>
            <person name="Yan M."/>
            <person name="Daum C."/>
            <person name="Ng V."/>
            <person name="Clum A."/>
            <person name="Steindorff A."/>
            <person name="Ohm R.A."/>
            <person name="Martin F."/>
            <person name="Silar P."/>
            <person name="Natvig D.O."/>
            <person name="Lalanne C."/>
            <person name="Gautier V."/>
            <person name="Ament-Velasquez S.L."/>
            <person name="Kruys A."/>
            <person name="Hutchinson M.I."/>
            <person name="Powell A.J."/>
            <person name="Barry K."/>
            <person name="Miller A.N."/>
            <person name="Grigoriev I.V."/>
            <person name="Debuchy R."/>
            <person name="Gladieux P."/>
            <person name="Hiltunen Thoren M."/>
            <person name="Johannesson H."/>
        </authorList>
    </citation>
    <scope>NUCLEOTIDE SEQUENCE</scope>
    <source>
        <strain evidence="8">CBS 757.83</strain>
    </source>
</reference>
<dbReference type="EMBL" id="MU863649">
    <property type="protein sequence ID" value="KAK4099452.1"/>
    <property type="molecule type" value="Genomic_DNA"/>
</dbReference>
<keyword evidence="9" id="KW-1185">Reference proteome</keyword>
<reference evidence="8" key="2">
    <citation type="submission" date="2023-05" db="EMBL/GenBank/DDBJ databases">
        <authorList>
            <consortium name="Lawrence Berkeley National Laboratory"/>
            <person name="Steindorff A."/>
            <person name="Hensen N."/>
            <person name="Bonometti L."/>
            <person name="Westerberg I."/>
            <person name="Brannstrom I.O."/>
            <person name="Guillou S."/>
            <person name="Cros-Aarteil S."/>
            <person name="Calhoun S."/>
            <person name="Haridas S."/>
            <person name="Kuo A."/>
            <person name="Mondo S."/>
            <person name="Pangilinan J."/>
            <person name="Riley R."/>
            <person name="Labutti K."/>
            <person name="Andreopoulos B."/>
            <person name="Lipzen A."/>
            <person name="Chen C."/>
            <person name="Yanf M."/>
            <person name="Daum C."/>
            <person name="Ng V."/>
            <person name="Clum A."/>
            <person name="Ohm R."/>
            <person name="Martin F."/>
            <person name="Silar P."/>
            <person name="Natvig D."/>
            <person name="Lalanne C."/>
            <person name="Gautier V."/>
            <person name="Ament-Velasquez S.L."/>
            <person name="Kruys A."/>
            <person name="Hutchinson M.I."/>
            <person name="Powell A.J."/>
            <person name="Barry K."/>
            <person name="Miller A.N."/>
            <person name="Grigoriev I.V."/>
            <person name="Debuchy R."/>
            <person name="Gladieux P."/>
            <person name="Thoren M.H."/>
            <person name="Johannesson H."/>
        </authorList>
    </citation>
    <scope>NUCLEOTIDE SEQUENCE</scope>
    <source>
        <strain evidence="8">CBS 757.83</strain>
    </source>
</reference>
<evidence type="ECO:0000256" key="4">
    <source>
        <dbReference type="ARBA" id="ARBA00023163"/>
    </source>
</evidence>
<dbReference type="InterPro" id="IPR001138">
    <property type="entry name" value="Zn2Cys6_DnaBD"/>
</dbReference>
<organism evidence="8 9">
    <name type="scientific">Parathielavia hyrcaniae</name>
    <dbReference type="NCBI Taxonomy" id="113614"/>
    <lineage>
        <taxon>Eukaryota</taxon>
        <taxon>Fungi</taxon>
        <taxon>Dikarya</taxon>
        <taxon>Ascomycota</taxon>
        <taxon>Pezizomycotina</taxon>
        <taxon>Sordariomycetes</taxon>
        <taxon>Sordariomycetidae</taxon>
        <taxon>Sordariales</taxon>
        <taxon>Chaetomiaceae</taxon>
        <taxon>Parathielavia</taxon>
    </lineage>
</organism>
<dbReference type="PROSITE" id="PS00463">
    <property type="entry name" value="ZN2_CY6_FUNGAL_1"/>
    <property type="match status" value="1"/>
</dbReference>
<feature type="domain" description="Zn(2)-C6 fungal-type" evidence="7">
    <location>
        <begin position="20"/>
        <end position="50"/>
    </location>
</feature>
<feature type="compositionally biased region" description="Pro residues" evidence="6">
    <location>
        <begin position="125"/>
        <end position="139"/>
    </location>
</feature>
<keyword evidence="4" id="KW-0804">Transcription</keyword>
<evidence type="ECO:0000256" key="6">
    <source>
        <dbReference type="SAM" id="MobiDB-lite"/>
    </source>
</evidence>
<feature type="region of interest" description="Disordered" evidence="6">
    <location>
        <begin position="86"/>
        <end position="150"/>
    </location>
</feature>
<evidence type="ECO:0000256" key="2">
    <source>
        <dbReference type="ARBA" id="ARBA00023015"/>
    </source>
</evidence>
<dbReference type="CDD" id="cd12148">
    <property type="entry name" value="fungal_TF_MHR"/>
    <property type="match status" value="1"/>
</dbReference>
<protein>
    <recommendedName>
        <fullName evidence="7">Zn(2)-C6 fungal-type domain-containing protein</fullName>
    </recommendedName>
</protein>
<dbReference type="GO" id="GO:0005634">
    <property type="term" value="C:nucleus"/>
    <property type="evidence" value="ECO:0007669"/>
    <property type="project" value="UniProtKB-SubCell"/>
</dbReference>
<evidence type="ECO:0000313" key="9">
    <source>
        <dbReference type="Proteomes" id="UP001305647"/>
    </source>
</evidence>
<dbReference type="InterPro" id="IPR036864">
    <property type="entry name" value="Zn2-C6_fun-type_DNA-bd_sf"/>
</dbReference>
<keyword evidence="3" id="KW-0238">DNA-binding</keyword>
<evidence type="ECO:0000259" key="7">
    <source>
        <dbReference type="PROSITE" id="PS00463"/>
    </source>
</evidence>
<accession>A0AAN6PWV6</accession>
<dbReference type="PANTHER" id="PTHR31845:SF32">
    <property type="entry name" value="MISCELLANEOUS ZN(II)2CYS6 TRANSCRIPTION FACTOR (EUROFUNG)-RELATED"/>
    <property type="match status" value="1"/>
</dbReference>
<dbReference type="GO" id="GO:0000976">
    <property type="term" value="F:transcription cis-regulatory region binding"/>
    <property type="evidence" value="ECO:0007669"/>
    <property type="project" value="TreeGrafter"/>
</dbReference>
<evidence type="ECO:0000313" key="8">
    <source>
        <dbReference type="EMBL" id="KAK4099452.1"/>
    </source>
</evidence>
<dbReference type="PANTHER" id="PTHR31845">
    <property type="entry name" value="FINGER DOMAIN PROTEIN, PUTATIVE-RELATED"/>
    <property type="match status" value="1"/>
</dbReference>
<dbReference type="SUPFAM" id="SSF57701">
    <property type="entry name" value="Zn2/Cys6 DNA-binding domain"/>
    <property type="match status" value="1"/>
</dbReference>
<gene>
    <name evidence="8" type="ORF">N658DRAFT_164545</name>
</gene>
<sequence>MESETTNGATNGTAAGYGRACAACARAKCRCIYRPGDADCERCHRLGKECVPSVSVRKRNGKRAHVSRAAQLEAKLEDLVTLLRHQTTSTEKAPSPGDMGADGPASTPARSARSTTGQSERSSPRPMPAAALPPQPLDYPPGSIRPRAPVGPGTLLGSVFNPPASAPAAPTYEPVFPMRSPSMPSCSYQPHPLEAAEDLMTFRKYMLIFLPFVYLPPSMTSEGLRETYPFLWFSIMTVTCKHADRRLVMGEAVKSFLAQKIVIENDKSLDLLLGLIVILGWTQFHMKRDKPMLSMLASLTMSLVFDLGLNKVPAEPYISACLRTPVHPPVKEKTHAERRAVLACFLLTSQISYAIKRLDALQWTAHMDECLQALSEQREWEGDDLLVAQVKVQLIVEQLTRTSSQSTDGIPPGYVLSALRAQLQTLKAQLPPHLQQNDTILSQISYAEVAISEVAMSMPKTASLRLMPDMQRHEAMEACLSAIRDWFNRHFSIPNYVYIGKTFSYWFNMAHCLLVLARLSVLDDPAWSRQSVRDRIDLLAVLDQLGAGLEEVAAQRRLATGPTVEEDTFSKYVRMVQTMKNNWAEDLAATEGASRPSAPTLADAFIDNSAEAINVPFFQPDDTETWIAGLFDMNWDM</sequence>
<comment type="subcellular location">
    <subcellularLocation>
        <location evidence="1">Nucleus</location>
    </subcellularLocation>
</comment>
<feature type="compositionally biased region" description="Polar residues" evidence="6">
    <location>
        <begin position="108"/>
        <end position="121"/>
    </location>
</feature>
<name>A0AAN6PWV6_9PEZI</name>
<dbReference type="InterPro" id="IPR051089">
    <property type="entry name" value="prtT"/>
</dbReference>
<dbReference type="Proteomes" id="UP001305647">
    <property type="component" value="Unassembled WGS sequence"/>
</dbReference>
<comment type="caution">
    <text evidence="8">The sequence shown here is derived from an EMBL/GenBank/DDBJ whole genome shotgun (WGS) entry which is preliminary data.</text>
</comment>
<dbReference type="AlphaFoldDB" id="A0AAN6PWV6"/>